<feature type="coiled-coil region" evidence="1">
    <location>
        <begin position="1"/>
        <end position="28"/>
    </location>
</feature>
<accession>A0A1I0CPA5</accession>
<evidence type="ECO:0000256" key="1">
    <source>
        <dbReference type="SAM" id="Coils"/>
    </source>
</evidence>
<reference evidence="2 3" key="1">
    <citation type="submission" date="2016-10" db="EMBL/GenBank/DDBJ databases">
        <authorList>
            <person name="de Groot N.N."/>
        </authorList>
    </citation>
    <scope>NUCLEOTIDE SEQUENCE [LARGE SCALE GENOMIC DNA]</scope>
    <source>
        <strain evidence="2 3">KH1P1</strain>
    </source>
</reference>
<keyword evidence="1" id="KW-0175">Coiled coil</keyword>
<organism evidence="2 3">
    <name type="scientific">[Clostridium] aminophilum</name>
    <dbReference type="NCBI Taxonomy" id="1526"/>
    <lineage>
        <taxon>Bacteria</taxon>
        <taxon>Bacillati</taxon>
        <taxon>Bacillota</taxon>
        <taxon>Clostridia</taxon>
        <taxon>Lachnospirales</taxon>
        <taxon>Lachnospiraceae</taxon>
    </lineage>
</organism>
<dbReference type="RefSeq" id="WP_074648926.1">
    <property type="nucleotide sequence ID" value="NZ_FOIL01000008.1"/>
</dbReference>
<keyword evidence="3" id="KW-1185">Reference proteome</keyword>
<evidence type="ECO:0000313" key="3">
    <source>
        <dbReference type="Proteomes" id="UP000199820"/>
    </source>
</evidence>
<proteinExistence type="predicted"/>
<dbReference type="EMBL" id="FOIL01000008">
    <property type="protein sequence ID" value="SET21514.1"/>
    <property type="molecule type" value="Genomic_DNA"/>
</dbReference>
<dbReference type="AlphaFoldDB" id="A0A1I0CPA5"/>
<protein>
    <submittedName>
        <fullName evidence="2">Uncharacterized protein</fullName>
    </submittedName>
</protein>
<dbReference type="OrthoDB" id="1987139at2"/>
<dbReference type="Proteomes" id="UP000199820">
    <property type="component" value="Unassembled WGS sequence"/>
</dbReference>
<name>A0A1I0CPA5_9FIRM</name>
<evidence type="ECO:0000313" key="2">
    <source>
        <dbReference type="EMBL" id="SET21514.1"/>
    </source>
</evidence>
<dbReference type="STRING" id="1526.SAMN02910262_00052"/>
<gene>
    <name evidence="2" type="ORF">SAMN04487771_100826</name>
</gene>
<sequence>MEISENLLRELVERVMELTLEISGQREKKKSVLVVLAGEDAARFLETLRALNASGDCEITTALSRDQINDETIWNMVCSESRKIVEMRQVLKRPLPYDRIIFPVMPREILAKCALCIPDTDEVRIVQRALEENVPVSVAKNGLDPFTGNEPEPYQKQVLEYVRRLLEYGIDIQMDEKER</sequence>
<dbReference type="eggNOG" id="ENOG503298J">
    <property type="taxonomic scope" value="Bacteria"/>
</dbReference>